<evidence type="ECO:0000256" key="1">
    <source>
        <dbReference type="SAM" id="MobiDB-lite"/>
    </source>
</evidence>
<evidence type="ECO:0000259" key="3">
    <source>
        <dbReference type="Pfam" id="PF13193"/>
    </source>
</evidence>
<dbReference type="InterPro" id="IPR050237">
    <property type="entry name" value="ATP-dep_AMP-bd_enzyme"/>
</dbReference>
<dbReference type="SUPFAM" id="SSF56801">
    <property type="entry name" value="Acetyl-CoA synthetase-like"/>
    <property type="match status" value="1"/>
</dbReference>
<proteinExistence type="predicted"/>
<dbReference type="PANTHER" id="PTHR43767">
    <property type="entry name" value="LONG-CHAIN-FATTY-ACID--COA LIGASE"/>
    <property type="match status" value="1"/>
</dbReference>
<keyword evidence="4" id="KW-0436">Ligase</keyword>
<evidence type="ECO:0000259" key="2">
    <source>
        <dbReference type="Pfam" id="PF00501"/>
    </source>
</evidence>
<dbReference type="EMBL" id="FNBT01000001">
    <property type="protein sequence ID" value="SDF07289.1"/>
    <property type="molecule type" value="Genomic_DNA"/>
</dbReference>
<feature type="region of interest" description="Disordered" evidence="1">
    <location>
        <begin position="1"/>
        <end position="27"/>
    </location>
</feature>
<protein>
    <submittedName>
        <fullName evidence="4">Acyl-CoA synthetase (AMP-forming)/AMP-acid ligase II</fullName>
    </submittedName>
</protein>
<dbReference type="RefSeq" id="WP_091763918.1">
    <property type="nucleotide sequence ID" value="NZ_FNBT01000001.1"/>
</dbReference>
<dbReference type="InterPro" id="IPR045851">
    <property type="entry name" value="AMP-bd_C_sf"/>
</dbReference>
<gene>
    <name evidence="4" type="ORF">SAMN05660662_0985</name>
</gene>
<dbReference type="STRING" id="1550231.SAMN05660662_0985"/>
<feature type="domain" description="AMP-dependent synthetase/ligase" evidence="2">
    <location>
        <begin position="159"/>
        <end position="376"/>
    </location>
</feature>
<dbReference type="InterPro" id="IPR020845">
    <property type="entry name" value="AMP-binding_CS"/>
</dbReference>
<dbReference type="Gene3D" id="3.40.50.980">
    <property type="match status" value="3"/>
</dbReference>
<dbReference type="OrthoDB" id="9803968at2"/>
<name>A0A1G7I4M4_9ACTN</name>
<dbReference type="Pfam" id="PF13193">
    <property type="entry name" value="AMP-binding_C"/>
    <property type="match status" value="1"/>
</dbReference>
<dbReference type="InterPro" id="IPR000873">
    <property type="entry name" value="AMP-dep_synth/lig_dom"/>
</dbReference>
<dbReference type="AlphaFoldDB" id="A0A1G7I4M4"/>
<evidence type="ECO:0000313" key="4">
    <source>
        <dbReference type="EMBL" id="SDF07289.1"/>
    </source>
</evidence>
<evidence type="ECO:0000313" key="5">
    <source>
        <dbReference type="Proteomes" id="UP000199406"/>
    </source>
</evidence>
<dbReference type="Pfam" id="PF00501">
    <property type="entry name" value="AMP-binding"/>
    <property type="match status" value="2"/>
</dbReference>
<dbReference type="Gene3D" id="2.30.38.10">
    <property type="entry name" value="Luciferase, Domain 3"/>
    <property type="match status" value="1"/>
</dbReference>
<dbReference type="PANTHER" id="PTHR43767:SF1">
    <property type="entry name" value="NONRIBOSOMAL PEPTIDE SYNTHASE PES1 (EUROFUNG)-RELATED"/>
    <property type="match status" value="1"/>
</dbReference>
<dbReference type="PROSITE" id="PS00455">
    <property type="entry name" value="AMP_BINDING"/>
    <property type="match status" value="1"/>
</dbReference>
<organism evidence="4 5">
    <name type="scientific">Blastococcus aurantiacus</name>
    <dbReference type="NCBI Taxonomy" id="1550231"/>
    <lineage>
        <taxon>Bacteria</taxon>
        <taxon>Bacillati</taxon>
        <taxon>Actinomycetota</taxon>
        <taxon>Actinomycetes</taxon>
        <taxon>Geodermatophilales</taxon>
        <taxon>Geodermatophilaceae</taxon>
        <taxon>Blastococcus</taxon>
    </lineage>
</organism>
<accession>A0A1G7I4M4</accession>
<dbReference type="GO" id="GO:0016878">
    <property type="term" value="F:acid-thiol ligase activity"/>
    <property type="evidence" value="ECO:0007669"/>
    <property type="project" value="UniProtKB-ARBA"/>
</dbReference>
<dbReference type="InterPro" id="IPR025110">
    <property type="entry name" value="AMP-bd_C"/>
</dbReference>
<keyword evidence="5" id="KW-1185">Reference proteome</keyword>
<dbReference type="Proteomes" id="UP000199406">
    <property type="component" value="Unassembled WGS sequence"/>
</dbReference>
<reference evidence="5" key="1">
    <citation type="submission" date="2016-10" db="EMBL/GenBank/DDBJ databases">
        <authorList>
            <person name="Varghese N."/>
            <person name="Submissions S."/>
        </authorList>
    </citation>
    <scope>NUCLEOTIDE SEQUENCE [LARGE SCALE GENOMIC DNA]</scope>
    <source>
        <strain evidence="5">DSM 44268</strain>
    </source>
</reference>
<dbReference type="Gene3D" id="3.30.300.30">
    <property type="match status" value="1"/>
</dbReference>
<feature type="domain" description="AMP-dependent synthetase/ligase" evidence="2">
    <location>
        <begin position="51"/>
        <end position="148"/>
    </location>
</feature>
<feature type="domain" description="AMP-binding enzyme C-terminal" evidence="3">
    <location>
        <begin position="425"/>
        <end position="501"/>
    </location>
</feature>
<sequence length="519" mass="55542">MPGAGATRVPGVGEHVREVGESPFDTSGVEVGPDGIRRYTAVSGTVVDMLRSTVERHPERTAVVELGGPSATYAELWERALRVAGGLRDAGVRPGDRVAIRLGNGLDWVLSFWGGHLAGAIVVPMNTRLAEPEVEYILADCGAAYVVLPDTPLPDGEPGEVPEREHRDVAALFYTSGTTGRPKGAMVTHENFLSSVESVIRCRTMERGPEHISLISVPLFHVTGCCSQFMTQCSLGGVSVVMPAFTPAAFLAAIEQYRVSLITSVPTIYELALRHPDFATTDVSSVRTLSYGGAPMAPELVRRLQAAFPHARLGNGFGLSETSALATFLPHEYAVEHAESVGFPTPVCDVRLDRPDPVSGVGELLVRGPNVVAGYWGDPARTAETFVDGWLHTGDVAAITDGMVRIVDRAKDMINRGGENVYSVEVENVLAEHPDVLEVAVVGVADPVMGEKVGAVVLPREGAEDLVPSLIAFARERLADYKVPQFVRVIEDGLPRNAGGKVLKTTLRDAEGWVAVPRH</sequence>